<reference evidence="2 3" key="1">
    <citation type="submission" date="2015-06" db="EMBL/GenBank/DDBJ databases">
        <title>Draft genome sequence of beer spoilage bacterium Megasphaera cerevisiae type strain 20462.</title>
        <authorList>
            <person name="Kutumbaka K."/>
            <person name="Pasmowitz J."/>
            <person name="Mategko J."/>
            <person name="Reyes D."/>
            <person name="Friedrich A."/>
            <person name="Han S."/>
            <person name="Martens-Habbena W."/>
            <person name="Neal-McKinney J."/>
            <person name="Janagama H.K."/>
            <person name="Nadala C."/>
            <person name="Samadpour M."/>
        </authorList>
    </citation>
    <scope>NUCLEOTIDE SEQUENCE [LARGE SCALE GENOMIC DNA]</scope>
    <source>
        <strain evidence="2 3">DSM 20462</strain>
    </source>
</reference>
<organism evidence="2 3">
    <name type="scientific">Megasphaera cerevisiae DSM 20462</name>
    <dbReference type="NCBI Taxonomy" id="1122219"/>
    <lineage>
        <taxon>Bacteria</taxon>
        <taxon>Bacillati</taxon>
        <taxon>Bacillota</taxon>
        <taxon>Negativicutes</taxon>
        <taxon>Veillonellales</taxon>
        <taxon>Veillonellaceae</taxon>
        <taxon>Megasphaera</taxon>
    </lineage>
</organism>
<proteinExistence type="predicted"/>
<protein>
    <submittedName>
        <fullName evidence="2">Uncharacterized protein</fullName>
    </submittedName>
</protein>
<feature type="transmembrane region" description="Helical" evidence="1">
    <location>
        <begin position="123"/>
        <end position="142"/>
    </location>
</feature>
<keyword evidence="1" id="KW-0812">Transmembrane</keyword>
<feature type="transmembrane region" description="Helical" evidence="1">
    <location>
        <begin position="199"/>
        <end position="219"/>
    </location>
</feature>
<keyword evidence="1" id="KW-1133">Transmembrane helix</keyword>
<feature type="transmembrane region" description="Helical" evidence="1">
    <location>
        <begin position="154"/>
        <end position="173"/>
    </location>
</feature>
<comment type="caution">
    <text evidence="2">The sequence shown here is derived from an EMBL/GenBank/DDBJ whole genome shotgun (WGS) entry which is preliminary data.</text>
</comment>
<evidence type="ECO:0000313" key="2">
    <source>
        <dbReference type="EMBL" id="KMO86443.1"/>
    </source>
</evidence>
<keyword evidence="3" id="KW-1185">Reference proteome</keyword>
<dbReference type="InParanoid" id="A0A0J6WW50"/>
<dbReference type="EMBL" id="LEKT01000023">
    <property type="protein sequence ID" value="KMO86443.1"/>
    <property type="molecule type" value="Genomic_DNA"/>
</dbReference>
<dbReference type="AlphaFoldDB" id="A0A0J6WW50"/>
<dbReference type="PATRIC" id="fig|1122219.3.peg.1339"/>
<accession>A0A0J6WW50</accession>
<name>A0A0J6WW50_9FIRM</name>
<sequence>MPNTQKRAVRTIPHAVRLNITDIIEIDTTLKKYSPDVLYSFCSNPDYYEGRTWEELLQLADTLSIKELSGITIEAPSLDFEIHIAGSTHIYFFYSYKLEGLSDELIRILSKHTSPLLQIDARAIIPIPIICTAVFFLAHTVLPAASPLRWDISAASMIVLLAVALGTLVRLIYSSQSHIYLHTYKISFFWKRYYLSEKIVNKLLDIGIGIIGTLLWMYFFW</sequence>
<dbReference type="Proteomes" id="UP000036503">
    <property type="component" value="Unassembled WGS sequence"/>
</dbReference>
<keyword evidence="1" id="KW-0472">Membrane</keyword>
<dbReference type="RefSeq" id="WP_048514357.1">
    <property type="nucleotide sequence ID" value="NZ_FUXD01000012.1"/>
</dbReference>
<evidence type="ECO:0000313" key="3">
    <source>
        <dbReference type="Proteomes" id="UP000036503"/>
    </source>
</evidence>
<evidence type="ECO:0000256" key="1">
    <source>
        <dbReference type="SAM" id="Phobius"/>
    </source>
</evidence>
<gene>
    <name evidence="2" type="ORF">AB840_08240</name>
</gene>